<dbReference type="InterPro" id="IPR011990">
    <property type="entry name" value="TPR-like_helical_dom_sf"/>
</dbReference>
<dbReference type="Proteomes" id="UP000654075">
    <property type="component" value="Unassembled WGS sequence"/>
</dbReference>
<dbReference type="InterPro" id="IPR050767">
    <property type="entry name" value="Sel1_AlgK"/>
</dbReference>
<dbReference type="EMBL" id="CAJNNW010037362">
    <property type="protein sequence ID" value="CAE8741226.1"/>
    <property type="molecule type" value="Genomic_DNA"/>
</dbReference>
<evidence type="ECO:0000313" key="2">
    <source>
        <dbReference type="EMBL" id="CAE8643871.1"/>
    </source>
</evidence>
<evidence type="ECO:0000313" key="4">
    <source>
        <dbReference type="Proteomes" id="UP000654075"/>
    </source>
</evidence>
<dbReference type="SUPFAM" id="SSF81901">
    <property type="entry name" value="HCP-like"/>
    <property type="match status" value="1"/>
</dbReference>
<evidence type="ECO:0000256" key="1">
    <source>
        <dbReference type="ARBA" id="ARBA00038101"/>
    </source>
</evidence>
<dbReference type="Gene3D" id="1.25.40.10">
    <property type="entry name" value="Tetratricopeptide repeat domain"/>
    <property type="match status" value="1"/>
</dbReference>
<dbReference type="EMBL" id="CAJNNV010033453">
    <property type="protein sequence ID" value="CAE8643871.1"/>
    <property type="molecule type" value="Genomic_DNA"/>
</dbReference>
<dbReference type="AlphaFoldDB" id="A0A813I1Q1"/>
<dbReference type="OrthoDB" id="2384430at2759"/>
<comment type="similarity">
    <text evidence="1">Belongs to the sel-1 family.</text>
</comment>
<evidence type="ECO:0008006" key="5">
    <source>
        <dbReference type="Google" id="ProtNLM"/>
    </source>
</evidence>
<accession>A0A813I1Q1</accession>
<protein>
    <recommendedName>
        <fullName evidence="5">Sel1 repeat family protein</fullName>
    </recommendedName>
</protein>
<reference evidence="2" key="1">
    <citation type="submission" date="2021-02" db="EMBL/GenBank/DDBJ databases">
        <authorList>
            <person name="Dougan E. K."/>
            <person name="Rhodes N."/>
            <person name="Thang M."/>
            <person name="Chan C."/>
        </authorList>
    </citation>
    <scope>NUCLEOTIDE SEQUENCE</scope>
</reference>
<dbReference type="Proteomes" id="UP000626109">
    <property type="component" value="Unassembled WGS sequence"/>
</dbReference>
<proteinExistence type="inferred from homology"/>
<gene>
    <name evidence="2" type="ORF">PGLA1383_LOCUS58162</name>
    <name evidence="3" type="ORF">PGLA2088_LOCUS50357</name>
</gene>
<keyword evidence="4" id="KW-1185">Reference proteome</keyword>
<comment type="caution">
    <text evidence="2">The sequence shown here is derived from an EMBL/GenBank/DDBJ whole genome shotgun (WGS) entry which is preliminary data.</text>
</comment>
<dbReference type="InterPro" id="IPR006597">
    <property type="entry name" value="Sel1-like"/>
</dbReference>
<organism evidence="2 4">
    <name type="scientific">Polarella glacialis</name>
    <name type="common">Dinoflagellate</name>
    <dbReference type="NCBI Taxonomy" id="89957"/>
    <lineage>
        <taxon>Eukaryota</taxon>
        <taxon>Sar</taxon>
        <taxon>Alveolata</taxon>
        <taxon>Dinophyceae</taxon>
        <taxon>Suessiales</taxon>
        <taxon>Suessiaceae</taxon>
        <taxon>Polarella</taxon>
    </lineage>
</organism>
<name>A0A813I1Q1_POLGL</name>
<sequence length="266" mass="28206">MALPAVHRRRVLRLATPLLIGAVLTAGFGEAFRGLSLRAPRCWLLAAGTSKAPWMPNQARASTRVLLAASPADQFREGVACVQNPGASAEQLAQGVSLIHEAADGGDNEAQMALGVFYASGLFGIPVDMNAAIKWLTSAAEAGNIDANYNLGVVLLLGQNGAPQDKREAARRFKIAGEGGHVEAMTNLSKMFINGDGIPRDMPMGAQWLVKAAQKGDKLEELMGKIASGNLDPATSSQLAEMIEKLRDVQQANPYMQPKSGNVVNY</sequence>
<dbReference type="PANTHER" id="PTHR11102:SF160">
    <property type="entry name" value="ERAD-ASSOCIATED E3 UBIQUITIN-PROTEIN LIGASE COMPONENT HRD3"/>
    <property type="match status" value="1"/>
</dbReference>
<dbReference type="PANTHER" id="PTHR11102">
    <property type="entry name" value="SEL-1-LIKE PROTEIN"/>
    <property type="match status" value="1"/>
</dbReference>
<dbReference type="Pfam" id="PF08238">
    <property type="entry name" value="Sel1"/>
    <property type="match status" value="3"/>
</dbReference>
<evidence type="ECO:0000313" key="3">
    <source>
        <dbReference type="EMBL" id="CAE8741226.1"/>
    </source>
</evidence>
<dbReference type="SMART" id="SM00671">
    <property type="entry name" value="SEL1"/>
    <property type="match status" value="3"/>
</dbReference>